<evidence type="ECO:0000313" key="17">
    <source>
        <dbReference type="Proteomes" id="UP000603352"/>
    </source>
</evidence>
<evidence type="ECO:0000256" key="8">
    <source>
        <dbReference type="ARBA" id="ARBA00045226"/>
    </source>
</evidence>
<gene>
    <name evidence="16" type="primary">adhC2</name>
    <name evidence="16" type="ORF">GCM10011505_50240</name>
</gene>
<dbReference type="PANTHER" id="PTHR43880:SF12">
    <property type="entry name" value="ALCOHOL DEHYDROGENASE CLASS-3"/>
    <property type="match status" value="1"/>
</dbReference>
<dbReference type="SUPFAM" id="SSF51735">
    <property type="entry name" value="NAD(P)-binding Rossmann-fold domains"/>
    <property type="match status" value="1"/>
</dbReference>
<dbReference type="InterPro" id="IPR036291">
    <property type="entry name" value="NAD(P)-bd_dom_sf"/>
</dbReference>
<dbReference type="SMART" id="SM00829">
    <property type="entry name" value="PKS_ER"/>
    <property type="match status" value="1"/>
</dbReference>
<evidence type="ECO:0000256" key="14">
    <source>
        <dbReference type="RuleBase" id="RU362016"/>
    </source>
</evidence>
<accession>A0ABQ1J9W8</accession>
<dbReference type="InterPro" id="IPR020843">
    <property type="entry name" value="ER"/>
</dbReference>
<dbReference type="Proteomes" id="UP000603352">
    <property type="component" value="Unassembled WGS sequence"/>
</dbReference>
<dbReference type="Pfam" id="PF00107">
    <property type="entry name" value="ADH_zinc_N"/>
    <property type="match status" value="1"/>
</dbReference>
<comment type="catalytic activity">
    <reaction evidence="12">
        <text>a secondary alcohol + NAD(+) = a ketone + NADH + H(+)</text>
        <dbReference type="Rhea" id="RHEA:10740"/>
        <dbReference type="ChEBI" id="CHEBI:15378"/>
        <dbReference type="ChEBI" id="CHEBI:17087"/>
        <dbReference type="ChEBI" id="CHEBI:35681"/>
        <dbReference type="ChEBI" id="CHEBI:57540"/>
        <dbReference type="ChEBI" id="CHEBI:57945"/>
        <dbReference type="EC" id="1.1.1.1"/>
    </reaction>
</comment>
<evidence type="ECO:0000256" key="10">
    <source>
        <dbReference type="ARBA" id="ARBA00048110"/>
    </source>
</evidence>
<dbReference type="InterPro" id="IPR013149">
    <property type="entry name" value="ADH-like_C"/>
</dbReference>
<evidence type="ECO:0000256" key="6">
    <source>
        <dbReference type="ARBA" id="ARBA00023002"/>
    </source>
</evidence>
<dbReference type="InterPro" id="IPR002328">
    <property type="entry name" value="ADH_Zn_CS"/>
</dbReference>
<evidence type="ECO:0000256" key="11">
    <source>
        <dbReference type="ARBA" id="ARBA00048942"/>
    </source>
</evidence>
<dbReference type="PANTHER" id="PTHR43880">
    <property type="entry name" value="ALCOHOL DEHYDROGENASE"/>
    <property type="match status" value="1"/>
</dbReference>
<name>A0ABQ1J9W8_9PROT</name>
<comment type="similarity">
    <text evidence="2 14">Belongs to the zinc-containing alcohol dehydrogenase family. Class-III subfamily.</text>
</comment>
<reference evidence="17" key="1">
    <citation type="journal article" date="2019" name="Int. J. Syst. Evol. Microbiol.">
        <title>The Global Catalogue of Microorganisms (GCM) 10K type strain sequencing project: providing services to taxonomists for standard genome sequencing and annotation.</title>
        <authorList>
            <consortium name="The Broad Institute Genomics Platform"/>
            <consortium name="The Broad Institute Genome Sequencing Center for Infectious Disease"/>
            <person name="Wu L."/>
            <person name="Ma J."/>
        </authorList>
    </citation>
    <scope>NUCLEOTIDE SEQUENCE [LARGE SCALE GENOMIC DNA]</scope>
    <source>
        <strain evidence="17">CGMCC 1.10188</strain>
    </source>
</reference>
<keyword evidence="7 14" id="KW-0520">NAD</keyword>
<dbReference type="CDD" id="cd08300">
    <property type="entry name" value="alcohol_DH_class_III"/>
    <property type="match status" value="1"/>
</dbReference>
<evidence type="ECO:0000256" key="1">
    <source>
        <dbReference type="ARBA" id="ARBA00001947"/>
    </source>
</evidence>
<evidence type="ECO:0000256" key="2">
    <source>
        <dbReference type="ARBA" id="ARBA00010902"/>
    </source>
</evidence>
<evidence type="ECO:0000256" key="7">
    <source>
        <dbReference type="ARBA" id="ARBA00023027"/>
    </source>
</evidence>
<sequence>MKTRAAVAFAPNTPLEIVELDLEGPKAGEVLVEIMATGICHTDAYTLSGKDSEGVFPSILGHEGAGIVREVGAGVTSVKPGDHVIPLYTPECRQCKTCLSQKSNLCTAIRATQGKGLMPDGTSRFSLKGQPIHHYMGCSTFSNFTVMPEIAVAKIREDAPFDKVCYIGCGVTTGIGAVIYTAKVEAGADVAVFGLGGIGLNVIQGARMVGADKIIGIDINPSKRPMAEAFGMTHFINPKEIGADKVVQAITDLTGGGVDYSFDCTGNTTVMRQALECCHRGWGQSIIIGVAEAGQEISTRPFQLVTGRVWRGSAFGGARGRTDVPKIVDWYMDGKINIDDLITDVMPLEQINNGFDLMHEGKSIRSVVVY</sequence>
<evidence type="ECO:0000256" key="9">
    <source>
        <dbReference type="ARBA" id="ARBA00047793"/>
    </source>
</evidence>
<comment type="catalytic activity">
    <reaction evidence="11">
        <text>S-nitrosoglutathione + NADH + H(+) = S-(hydroxysulfenamide)glutathione + NAD(+)</text>
        <dbReference type="Rhea" id="RHEA:78371"/>
        <dbReference type="ChEBI" id="CHEBI:15378"/>
        <dbReference type="ChEBI" id="CHEBI:57540"/>
        <dbReference type="ChEBI" id="CHEBI:57945"/>
        <dbReference type="ChEBI" id="CHEBI:145544"/>
        <dbReference type="ChEBI" id="CHEBI:229723"/>
    </reaction>
    <physiologicalReaction direction="left-to-right" evidence="11">
        <dbReference type="Rhea" id="RHEA:78372"/>
    </physiologicalReaction>
</comment>
<dbReference type="EMBL" id="BMDZ01000144">
    <property type="protein sequence ID" value="GGB63628.1"/>
    <property type="molecule type" value="Genomic_DNA"/>
</dbReference>
<dbReference type="Gene3D" id="3.90.180.10">
    <property type="entry name" value="Medium-chain alcohol dehydrogenases, catalytic domain"/>
    <property type="match status" value="1"/>
</dbReference>
<dbReference type="Gene3D" id="3.40.50.720">
    <property type="entry name" value="NAD(P)-binding Rossmann-like Domain"/>
    <property type="match status" value="1"/>
</dbReference>
<keyword evidence="6 14" id="KW-0560">Oxidoreductase</keyword>
<comment type="function">
    <text evidence="8">Has high formaldehyde dehydrogenase activity in the presence of glutathione and catalyzes the oxidation of normal alcohols in a reaction that is not GSH-dependent. In addition, hemithiolacetals other than those formed from GSH, including omega-thiol fatty acids, also are substrates. Also acts as a S-nitroso-glutathione reductase by catalyzing the NADH-dependent reduction of S-nitrosoglutathione.</text>
</comment>
<evidence type="ECO:0000256" key="12">
    <source>
        <dbReference type="ARBA" id="ARBA00049164"/>
    </source>
</evidence>
<evidence type="ECO:0000313" key="16">
    <source>
        <dbReference type="EMBL" id="GGB63628.1"/>
    </source>
</evidence>
<feature type="domain" description="Enoyl reductase (ER)" evidence="15">
    <location>
        <begin position="12"/>
        <end position="368"/>
    </location>
</feature>
<organism evidence="16 17">
    <name type="scientific">Tistrella bauzanensis</name>
    <dbReference type="NCBI Taxonomy" id="657419"/>
    <lineage>
        <taxon>Bacteria</taxon>
        <taxon>Pseudomonadati</taxon>
        <taxon>Pseudomonadota</taxon>
        <taxon>Alphaproteobacteria</taxon>
        <taxon>Geminicoccales</taxon>
        <taxon>Geminicoccaceae</taxon>
        <taxon>Tistrella</taxon>
    </lineage>
</organism>
<keyword evidence="5 14" id="KW-0862">Zinc</keyword>
<evidence type="ECO:0000256" key="3">
    <source>
        <dbReference type="ARBA" id="ARBA00021865"/>
    </source>
</evidence>
<dbReference type="EC" id="1.1.1.284" evidence="14"/>
<evidence type="ECO:0000256" key="5">
    <source>
        <dbReference type="ARBA" id="ARBA00022833"/>
    </source>
</evidence>
<comment type="catalytic activity">
    <reaction evidence="10 14">
        <text>S-(hydroxymethyl)glutathione + NAD(+) = S-formylglutathione + NADH + H(+)</text>
        <dbReference type="Rhea" id="RHEA:19985"/>
        <dbReference type="ChEBI" id="CHEBI:15378"/>
        <dbReference type="ChEBI" id="CHEBI:57540"/>
        <dbReference type="ChEBI" id="CHEBI:57688"/>
        <dbReference type="ChEBI" id="CHEBI:57945"/>
        <dbReference type="ChEBI" id="CHEBI:58758"/>
        <dbReference type="EC" id="1.1.1.284"/>
    </reaction>
</comment>
<protein>
    <recommendedName>
        <fullName evidence="3 14">S-(hydroxymethyl)glutathione dehydrogenase</fullName>
        <ecNumber evidence="14">1.1.1.284</ecNumber>
    </recommendedName>
</protein>
<evidence type="ECO:0000259" key="15">
    <source>
        <dbReference type="SMART" id="SM00829"/>
    </source>
</evidence>
<dbReference type="InterPro" id="IPR013154">
    <property type="entry name" value="ADH-like_N"/>
</dbReference>
<dbReference type="PROSITE" id="PS00059">
    <property type="entry name" value="ADH_ZINC"/>
    <property type="match status" value="1"/>
</dbReference>
<proteinExistence type="inferred from homology"/>
<dbReference type="NCBIfam" id="TIGR02818">
    <property type="entry name" value="adh_III_F_hyde"/>
    <property type="match status" value="1"/>
</dbReference>
<dbReference type="Pfam" id="PF08240">
    <property type="entry name" value="ADH_N"/>
    <property type="match status" value="1"/>
</dbReference>
<comment type="cofactor">
    <cofactor evidence="1 14">
        <name>Zn(2+)</name>
        <dbReference type="ChEBI" id="CHEBI:29105"/>
    </cofactor>
</comment>
<evidence type="ECO:0000256" key="13">
    <source>
        <dbReference type="ARBA" id="ARBA00049243"/>
    </source>
</evidence>
<keyword evidence="4 14" id="KW-0479">Metal-binding</keyword>
<dbReference type="InterPro" id="IPR014183">
    <property type="entry name" value="ADH_3"/>
</dbReference>
<evidence type="ECO:0000256" key="4">
    <source>
        <dbReference type="ARBA" id="ARBA00022723"/>
    </source>
</evidence>
<dbReference type="InterPro" id="IPR011032">
    <property type="entry name" value="GroES-like_sf"/>
</dbReference>
<dbReference type="SUPFAM" id="SSF50129">
    <property type="entry name" value="GroES-like"/>
    <property type="match status" value="2"/>
</dbReference>
<comment type="catalytic activity">
    <reaction evidence="13">
        <text>a primary alcohol + NAD(+) = an aldehyde + NADH + H(+)</text>
        <dbReference type="Rhea" id="RHEA:10736"/>
        <dbReference type="ChEBI" id="CHEBI:15378"/>
        <dbReference type="ChEBI" id="CHEBI:15734"/>
        <dbReference type="ChEBI" id="CHEBI:17478"/>
        <dbReference type="ChEBI" id="CHEBI:57540"/>
        <dbReference type="ChEBI" id="CHEBI:57945"/>
        <dbReference type="EC" id="1.1.1.1"/>
    </reaction>
</comment>
<keyword evidence="17" id="KW-1185">Reference proteome</keyword>
<comment type="catalytic activity">
    <reaction evidence="9">
        <text>S-(hydroxymethyl)glutathione + NADP(+) = S-formylglutathione + NADPH + H(+)</text>
        <dbReference type="Rhea" id="RHEA:19981"/>
        <dbReference type="ChEBI" id="CHEBI:15378"/>
        <dbReference type="ChEBI" id="CHEBI:57688"/>
        <dbReference type="ChEBI" id="CHEBI:57783"/>
        <dbReference type="ChEBI" id="CHEBI:58349"/>
        <dbReference type="ChEBI" id="CHEBI:58758"/>
        <dbReference type="EC" id="1.1.1.284"/>
    </reaction>
</comment>
<dbReference type="RefSeq" id="WP_188583193.1">
    <property type="nucleotide sequence ID" value="NZ_BMDZ01000144.1"/>
</dbReference>
<comment type="caution">
    <text evidence="16">The sequence shown here is derived from an EMBL/GenBank/DDBJ whole genome shotgun (WGS) entry which is preliminary data.</text>
</comment>